<evidence type="ECO:0000313" key="2">
    <source>
        <dbReference type="Proteomes" id="UP001054945"/>
    </source>
</evidence>
<comment type="caution">
    <text evidence="1">The sequence shown here is derived from an EMBL/GenBank/DDBJ whole genome shotgun (WGS) entry which is preliminary data.</text>
</comment>
<dbReference type="AlphaFoldDB" id="A0AAV4MXY6"/>
<organism evidence="1 2">
    <name type="scientific">Caerostris extrusa</name>
    <name type="common">Bark spider</name>
    <name type="synonym">Caerostris bankana</name>
    <dbReference type="NCBI Taxonomy" id="172846"/>
    <lineage>
        <taxon>Eukaryota</taxon>
        <taxon>Metazoa</taxon>
        <taxon>Ecdysozoa</taxon>
        <taxon>Arthropoda</taxon>
        <taxon>Chelicerata</taxon>
        <taxon>Arachnida</taxon>
        <taxon>Araneae</taxon>
        <taxon>Araneomorphae</taxon>
        <taxon>Entelegynae</taxon>
        <taxon>Araneoidea</taxon>
        <taxon>Araneidae</taxon>
        <taxon>Caerostris</taxon>
    </lineage>
</organism>
<reference evidence="1 2" key="1">
    <citation type="submission" date="2021-06" db="EMBL/GenBank/DDBJ databases">
        <title>Caerostris extrusa draft genome.</title>
        <authorList>
            <person name="Kono N."/>
            <person name="Arakawa K."/>
        </authorList>
    </citation>
    <scope>NUCLEOTIDE SEQUENCE [LARGE SCALE GENOMIC DNA]</scope>
</reference>
<keyword evidence="2" id="KW-1185">Reference proteome</keyword>
<dbReference type="Proteomes" id="UP001054945">
    <property type="component" value="Unassembled WGS sequence"/>
</dbReference>
<dbReference type="EMBL" id="BPLR01020266">
    <property type="protein sequence ID" value="GIX76578.1"/>
    <property type="molecule type" value="Genomic_DNA"/>
</dbReference>
<sequence>MKKDYSGIQVNCSLVRVRKSVSITFLTLRTPPPTATTVRNALSGLLPVCYSTAHVILNPNLRVEMWKSSVPRPSLAVLNEKREAWG</sequence>
<gene>
    <name evidence="1" type="ORF">CEXT_334521</name>
</gene>
<proteinExistence type="predicted"/>
<protein>
    <submittedName>
        <fullName evidence="1">Uncharacterized protein</fullName>
    </submittedName>
</protein>
<evidence type="ECO:0000313" key="1">
    <source>
        <dbReference type="EMBL" id="GIX76578.1"/>
    </source>
</evidence>
<accession>A0AAV4MXY6</accession>
<name>A0AAV4MXY6_CAEEX</name>